<evidence type="ECO:0000256" key="2">
    <source>
        <dbReference type="ARBA" id="ARBA00035112"/>
    </source>
</evidence>
<keyword evidence="6" id="KW-1185">Reference proteome</keyword>
<dbReference type="HOGENOM" id="CLU_042941_5_0_1"/>
<name>B8M7T5_TALSN</name>
<dbReference type="Pfam" id="PF11807">
    <property type="entry name" value="UstYa"/>
    <property type="match status" value="1"/>
</dbReference>
<protein>
    <submittedName>
        <fullName evidence="5">Uncharacterized protein</fullName>
    </submittedName>
</protein>
<dbReference type="GeneID" id="8101756"/>
<dbReference type="Proteomes" id="UP000001745">
    <property type="component" value="Unassembled WGS sequence"/>
</dbReference>
<feature type="region of interest" description="Disordered" evidence="3">
    <location>
        <begin position="146"/>
        <end position="173"/>
    </location>
</feature>
<proteinExistence type="inferred from homology"/>
<evidence type="ECO:0000256" key="3">
    <source>
        <dbReference type="SAM" id="MobiDB-lite"/>
    </source>
</evidence>
<dbReference type="VEuPathDB" id="FungiDB:TSTA_030770"/>
<dbReference type="InParanoid" id="B8M7T5"/>
<accession>B8M7T5</accession>
<dbReference type="STRING" id="441959.B8M7T5"/>
<dbReference type="OrthoDB" id="4227003at2759"/>
<evidence type="ECO:0000256" key="1">
    <source>
        <dbReference type="ARBA" id="ARBA00004685"/>
    </source>
</evidence>
<dbReference type="PANTHER" id="PTHR33365">
    <property type="entry name" value="YALI0B05434P"/>
    <property type="match status" value="1"/>
</dbReference>
<dbReference type="OMA" id="DERTHVE"/>
<dbReference type="InterPro" id="IPR021765">
    <property type="entry name" value="UstYa-like"/>
</dbReference>
<keyword evidence="4" id="KW-0472">Membrane</keyword>
<feature type="transmembrane region" description="Helical" evidence="4">
    <location>
        <begin position="15"/>
        <end position="36"/>
    </location>
</feature>
<keyword evidence="4" id="KW-1133">Transmembrane helix</keyword>
<dbReference type="PANTHER" id="PTHR33365:SF4">
    <property type="entry name" value="CYCLOCHLOROTINE BIOSYNTHESIS PROTEIN O"/>
    <property type="match status" value="1"/>
</dbReference>
<sequence>MAHKMALLNNKTTSIRLLSTFSILILLVTIDIYFSVLSPTSCDLVNEPFAQNVSSNRPDQERLELQDESLGPGQRGRNGIVFQETKDLKDTSVAGDKNWDNLFASDGYLYVKPKNASFPREPWGVSMFHGLHCLQILRNKIQNLEEEASQSGSETLEKQEKHGHHHDGADESDISDDHYKHCFSYLVQSIICAVDDTIEPPHIHTYKNGSYKEYSIDGVGTWHQCRDQSLIRKKILESEENTLERWDYKVGDTVQSVWG</sequence>
<dbReference type="EMBL" id="EQ962654">
    <property type="protein sequence ID" value="EED19814.1"/>
    <property type="molecule type" value="Genomic_DNA"/>
</dbReference>
<evidence type="ECO:0000313" key="6">
    <source>
        <dbReference type="Proteomes" id="UP000001745"/>
    </source>
</evidence>
<reference evidence="6" key="1">
    <citation type="journal article" date="2015" name="Genome Announc.">
        <title>Genome sequence of the AIDS-associated pathogen Penicillium marneffei (ATCC18224) and its near taxonomic relative Talaromyces stipitatus (ATCC10500).</title>
        <authorList>
            <person name="Nierman W.C."/>
            <person name="Fedorova-Abrams N.D."/>
            <person name="Andrianopoulos A."/>
        </authorList>
    </citation>
    <scope>NUCLEOTIDE SEQUENCE [LARGE SCALE GENOMIC DNA]</scope>
    <source>
        <strain evidence="6">ATCC 10500 / CBS 375.48 / QM 6759 / NRRL 1006</strain>
    </source>
</reference>
<dbReference type="AlphaFoldDB" id="B8M7T5"/>
<dbReference type="PhylomeDB" id="B8M7T5"/>
<evidence type="ECO:0000313" key="5">
    <source>
        <dbReference type="EMBL" id="EED19814.1"/>
    </source>
</evidence>
<keyword evidence="4" id="KW-0812">Transmembrane</keyword>
<organism evidence="5 6">
    <name type="scientific">Talaromyces stipitatus (strain ATCC 10500 / CBS 375.48 / QM 6759 / NRRL 1006)</name>
    <name type="common">Penicillium stipitatum</name>
    <dbReference type="NCBI Taxonomy" id="441959"/>
    <lineage>
        <taxon>Eukaryota</taxon>
        <taxon>Fungi</taxon>
        <taxon>Dikarya</taxon>
        <taxon>Ascomycota</taxon>
        <taxon>Pezizomycotina</taxon>
        <taxon>Eurotiomycetes</taxon>
        <taxon>Eurotiomycetidae</taxon>
        <taxon>Eurotiales</taxon>
        <taxon>Trichocomaceae</taxon>
        <taxon>Talaromyces</taxon>
        <taxon>Talaromyces sect. Talaromyces</taxon>
    </lineage>
</organism>
<comment type="pathway">
    <text evidence="1">Mycotoxin biosynthesis.</text>
</comment>
<gene>
    <name evidence="5" type="ORF">TSTA_030770</name>
</gene>
<evidence type="ECO:0000256" key="4">
    <source>
        <dbReference type="SAM" id="Phobius"/>
    </source>
</evidence>
<dbReference type="GO" id="GO:0043386">
    <property type="term" value="P:mycotoxin biosynthetic process"/>
    <property type="evidence" value="ECO:0007669"/>
    <property type="project" value="InterPro"/>
</dbReference>
<comment type="similarity">
    <text evidence="2">Belongs to the ustYa family.</text>
</comment>
<dbReference type="RefSeq" id="XP_002480248.1">
    <property type="nucleotide sequence ID" value="XM_002480203.1"/>
</dbReference>